<accession>A0ABY9WQ02</accession>
<proteinExistence type="inferred from homology"/>
<dbReference type="PANTHER" id="PTHR34218:SF3">
    <property type="entry name" value="ACYL-HOMOSERINE LACTONE ACYLASE PVDQ"/>
    <property type="match status" value="1"/>
</dbReference>
<dbReference type="InterPro" id="IPR023343">
    <property type="entry name" value="Penicillin_amidase_dom1"/>
</dbReference>
<reference evidence="6 7" key="1">
    <citation type="submission" date="2019-08" db="EMBL/GenBank/DDBJ databases">
        <title>Archangium and Cystobacter genomes.</title>
        <authorList>
            <person name="Chen I.-C.K."/>
            <person name="Wielgoss S."/>
        </authorList>
    </citation>
    <scope>NUCLEOTIDE SEQUENCE [LARGE SCALE GENOMIC DNA]</scope>
    <source>
        <strain evidence="6 7">Cbm 6</strain>
    </source>
</reference>
<dbReference type="InterPro" id="IPR029055">
    <property type="entry name" value="Ntn_hydrolases_N"/>
</dbReference>
<evidence type="ECO:0000256" key="5">
    <source>
        <dbReference type="SAM" id="SignalP"/>
    </source>
</evidence>
<protein>
    <submittedName>
        <fullName evidence="6">Acylase</fullName>
    </submittedName>
</protein>
<evidence type="ECO:0000313" key="6">
    <source>
        <dbReference type="EMBL" id="WNG45328.1"/>
    </source>
</evidence>
<evidence type="ECO:0000256" key="1">
    <source>
        <dbReference type="ARBA" id="ARBA00006586"/>
    </source>
</evidence>
<keyword evidence="4" id="KW-0865">Zymogen</keyword>
<keyword evidence="7" id="KW-1185">Reference proteome</keyword>
<gene>
    <name evidence="6" type="ORF">F0U60_15370</name>
</gene>
<dbReference type="Gene3D" id="3.60.20.10">
    <property type="entry name" value="Glutamine Phosphoribosylpyrophosphate, subunit 1, domain 1"/>
    <property type="match status" value="1"/>
</dbReference>
<dbReference type="Pfam" id="PF01804">
    <property type="entry name" value="Penicil_amidase"/>
    <property type="match status" value="1"/>
</dbReference>
<organism evidence="6 7">
    <name type="scientific">Archangium minus</name>
    <dbReference type="NCBI Taxonomy" id="83450"/>
    <lineage>
        <taxon>Bacteria</taxon>
        <taxon>Pseudomonadati</taxon>
        <taxon>Myxococcota</taxon>
        <taxon>Myxococcia</taxon>
        <taxon>Myxococcales</taxon>
        <taxon>Cystobacterineae</taxon>
        <taxon>Archangiaceae</taxon>
        <taxon>Archangium</taxon>
    </lineage>
</organism>
<evidence type="ECO:0000256" key="3">
    <source>
        <dbReference type="ARBA" id="ARBA00022801"/>
    </source>
</evidence>
<dbReference type="EMBL" id="CP043494">
    <property type="protein sequence ID" value="WNG45328.1"/>
    <property type="molecule type" value="Genomic_DNA"/>
</dbReference>
<sequence length="820" mass="88187">MTPLLDSQPFRLSLRPTLLALALAATATGCDEPKPEPDPDPPPTARYQATIRRTGFGVPHITAKDLGSAGYGQGYAFAQDNACTLLDQILKVRGERARYLGAGPNSLNVATDFAFRVLDLPRRAEESWSREPADVRELISGYVAGFNHFLSLPLAERLPCAGQPWVKPITEVDLTAYHRALGLLLSGNRLLGAIAAAQPPGTGATLQPENLPLLREVDVTKIGSNGWALGAERSESGRGMLVANPHFPWEGELRLWESHLTVPGKLNVYGVGLLGVPGVLIGFNEHVAWTHTVSIGARFTAYTLPLVPGKPTSYYYDGQVRDMTARPITLQVQQPDGSLSEVTRTYYSSHHGPIISLAGIGWSNQLTLSYRDANLDNESLITQFLGMSRANSLEEFQQVFANVGGIPWVHTMATTPEGNVWYADAAATPNLRPATLQAWATAVANPDSPQARLLRSNVVLLDGSTSRDEWLEEPGARSPGLIPFARAPQLQRRDFVFNSNDSHWLANPAQPLTGFSPIHGQEGTPRTPRTRMNAQLLTEVRADGASGADGRFSLEELQNAILSNRSSTAELLLADVVQRCKASPTGTAEGQTVDLTQACDVLAAWNGRYDVDSVGAALWRQLMSAYTYSALLNAGPLFATPFSPSAPLTTPNTLKPRPETGADPLADKLAAAVLKLKAAGLEVSTPLGQTQYALRGTERVALHGGGDVDGVTNICGYDASSNTSLEPTTPRGTVLDSSTGLTQDGYVINSGTSFLMALEYTDNGPRARAFLTYGQSADPASDLYRNQLKRFSEKQWRPIAFAEQDIAADPSLGTTTLEGN</sequence>
<comment type="similarity">
    <text evidence="1">Belongs to the peptidase S45 family.</text>
</comment>
<dbReference type="Gene3D" id="1.10.1400.10">
    <property type="match status" value="1"/>
</dbReference>
<dbReference type="PIRSF" id="PIRSF001227">
    <property type="entry name" value="Pen_acylase"/>
    <property type="match status" value="1"/>
</dbReference>
<dbReference type="SUPFAM" id="SSF56235">
    <property type="entry name" value="N-terminal nucleophile aminohydrolases (Ntn hydrolases)"/>
    <property type="match status" value="1"/>
</dbReference>
<dbReference type="PANTHER" id="PTHR34218">
    <property type="entry name" value="PEPTIDASE S45 PENICILLIN AMIDASE"/>
    <property type="match status" value="1"/>
</dbReference>
<evidence type="ECO:0000256" key="2">
    <source>
        <dbReference type="ARBA" id="ARBA00022729"/>
    </source>
</evidence>
<dbReference type="Proteomes" id="UP001611383">
    <property type="component" value="Chromosome"/>
</dbReference>
<dbReference type="InterPro" id="IPR014395">
    <property type="entry name" value="Pen/GL7ACA/AHL_acylase"/>
</dbReference>
<dbReference type="Gene3D" id="2.30.120.10">
    <property type="match status" value="1"/>
</dbReference>
<dbReference type="RefSeq" id="WP_395819889.1">
    <property type="nucleotide sequence ID" value="NZ_CP043494.1"/>
</dbReference>
<feature type="chain" id="PRO_5045112335" evidence="5">
    <location>
        <begin position="28"/>
        <end position="820"/>
    </location>
</feature>
<name>A0ABY9WQ02_9BACT</name>
<evidence type="ECO:0000313" key="7">
    <source>
        <dbReference type="Proteomes" id="UP001611383"/>
    </source>
</evidence>
<keyword evidence="3" id="KW-0378">Hydrolase</keyword>
<evidence type="ECO:0000256" key="4">
    <source>
        <dbReference type="ARBA" id="ARBA00023145"/>
    </source>
</evidence>
<dbReference type="InterPro" id="IPR043147">
    <property type="entry name" value="Penicillin_amidase_A-knob"/>
</dbReference>
<dbReference type="InterPro" id="IPR043146">
    <property type="entry name" value="Penicillin_amidase_N_B-knob"/>
</dbReference>
<feature type="signal peptide" evidence="5">
    <location>
        <begin position="1"/>
        <end position="27"/>
    </location>
</feature>
<dbReference type="InterPro" id="IPR002692">
    <property type="entry name" value="S45"/>
</dbReference>
<keyword evidence="2 5" id="KW-0732">Signal</keyword>
<dbReference type="Gene3D" id="1.10.439.10">
    <property type="entry name" value="Penicillin Amidohydrolase, domain 1"/>
    <property type="match status" value="1"/>
</dbReference>
<dbReference type="CDD" id="cd01936">
    <property type="entry name" value="Ntn_CA"/>
    <property type="match status" value="1"/>
</dbReference>